<dbReference type="Proteomes" id="UP000826195">
    <property type="component" value="Unassembled WGS sequence"/>
</dbReference>
<name>A0AAV7J6K8_COTGL</name>
<proteinExistence type="predicted"/>
<reference evidence="2 3" key="1">
    <citation type="journal article" date="2021" name="J. Hered.">
        <title>A chromosome-level genome assembly of the parasitoid wasp, Cotesia glomerata (Hymenoptera: Braconidae).</title>
        <authorList>
            <person name="Pinto B.J."/>
            <person name="Weis J.J."/>
            <person name="Gamble T."/>
            <person name="Ode P.J."/>
            <person name="Paul R."/>
            <person name="Zaspel J.M."/>
        </authorList>
    </citation>
    <scope>NUCLEOTIDE SEQUENCE [LARGE SCALE GENOMIC DNA]</scope>
    <source>
        <strain evidence="2">CgM1</strain>
    </source>
</reference>
<feature type="compositionally biased region" description="Basic and acidic residues" evidence="1">
    <location>
        <begin position="140"/>
        <end position="152"/>
    </location>
</feature>
<sequence length="160" mass="17984">MLIRWENNCGGLLDVSGVAYSRDAGDTLLSGEQTVTSKINLLFLLSVFHPPLDLVLPLVGQPKRISHWFIICSFLYLESAFCGRHARVNMKVSRAINSSEKPQKTLERTVSRGFPERIRLGTCPLLFSSLRRSTGLGAQSKERTDRRTDDRMNGWMDGAE</sequence>
<organism evidence="2 3">
    <name type="scientific">Cotesia glomerata</name>
    <name type="common">Lepidopteran parasitic wasp</name>
    <name type="synonym">Apanteles glomeratus</name>
    <dbReference type="NCBI Taxonomy" id="32391"/>
    <lineage>
        <taxon>Eukaryota</taxon>
        <taxon>Metazoa</taxon>
        <taxon>Ecdysozoa</taxon>
        <taxon>Arthropoda</taxon>
        <taxon>Hexapoda</taxon>
        <taxon>Insecta</taxon>
        <taxon>Pterygota</taxon>
        <taxon>Neoptera</taxon>
        <taxon>Endopterygota</taxon>
        <taxon>Hymenoptera</taxon>
        <taxon>Apocrita</taxon>
        <taxon>Ichneumonoidea</taxon>
        <taxon>Braconidae</taxon>
        <taxon>Microgastrinae</taxon>
        <taxon>Cotesia</taxon>
    </lineage>
</organism>
<protein>
    <submittedName>
        <fullName evidence="2">Uncharacterized protein</fullName>
    </submittedName>
</protein>
<keyword evidence="3" id="KW-1185">Reference proteome</keyword>
<gene>
    <name evidence="2" type="ORF">KQX54_008079</name>
</gene>
<evidence type="ECO:0000313" key="3">
    <source>
        <dbReference type="Proteomes" id="UP000826195"/>
    </source>
</evidence>
<comment type="caution">
    <text evidence="2">The sequence shown here is derived from an EMBL/GenBank/DDBJ whole genome shotgun (WGS) entry which is preliminary data.</text>
</comment>
<dbReference type="EMBL" id="JAHXZJ010000001">
    <property type="protein sequence ID" value="KAH0567283.1"/>
    <property type="molecule type" value="Genomic_DNA"/>
</dbReference>
<accession>A0AAV7J6K8</accession>
<evidence type="ECO:0000313" key="2">
    <source>
        <dbReference type="EMBL" id="KAH0567283.1"/>
    </source>
</evidence>
<evidence type="ECO:0000256" key="1">
    <source>
        <dbReference type="SAM" id="MobiDB-lite"/>
    </source>
</evidence>
<dbReference type="AlphaFoldDB" id="A0AAV7J6K8"/>
<feature type="region of interest" description="Disordered" evidence="1">
    <location>
        <begin position="136"/>
        <end position="160"/>
    </location>
</feature>